<evidence type="ECO:0000256" key="4">
    <source>
        <dbReference type="ARBA" id="ARBA00022989"/>
    </source>
</evidence>
<comment type="subcellular location">
    <subcellularLocation>
        <location evidence="1">Cell membrane</location>
        <topology evidence="1">Multi-pass membrane protein</topology>
    </subcellularLocation>
</comment>
<evidence type="ECO:0000313" key="8">
    <source>
        <dbReference type="EMBL" id="RJG21521.1"/>
    </source>
</evidence>
<dbReference type="PANTHER" id="PTHR43370:SF1">
    <property type="entry name" value="GUANOSINE ABC TRANSPORTER PERMEASE PROTEIN NUPQ"/>
    <property type="match status" value="1"/>
</dbReference>
<name>A0A3A3GEC5_PANTH</name>
<dbReference type="Pfam" id="PF02653">
    <property type="entry name" value="BPD_transp_2"/>
    <property type="match status" value="1"/>
</dbReference>
<evidence type="ECO:0000256" key="6">
    <source>
        <dbReference type="SAM" id="Phobius"/>
    </source>
</evidence>
<feature type="transmembrane region" description="Helical" evidence="6">
    <location>
        <begin position="148"/>
        <end position="170"/>
    </location>
</feature>
<sequence length="317" mass="33431">MELLGSLINGTLVFATALVFAALGGLIAERSGVINLGLEGFMVSGAFSSAVVAYYAEQAGLGAASPWLGCLAALIFTVIFSGIHVIASVRFKANQVISGIVVNMLAASSTFFLVKLIFNGAAETPVLSHVFHRIHIPWLSDIPFVGRAFFQSYPTTYIALLFVIIVYYVMFKTPLGLRLRAVGEHPGAADTAGVKVNRLRGWSVMVGGSIAALGGATIALTANSSFASNTISGQGYIALAAVIFGRWNPIGATCAALFFGFAQALRDQVQLYSFANAVPTEVFYMLPYVLTLLVLIFTAGKSNSPSALGAPYEPGKR</sequence>
<feature type="transmembrane region" description="Helical" evidence="6">
    <location>
        <begin position="235"/>
        <end position="261"/>
    </location>
</feature>
<evidence type="ECO:0000256" key="3">
    <source>
        <dbReference type="ARBA" id="ARBA00022692"/>
    </source>
</evidence>
<accession>A0A3A3GEC5</accession>
<dbReference type="GO" id="GO:0005886">
    <property type="term" value="C:plasma membrane"/>
    <property type="evidence" value="ECO:0007669"/>
    <property type="project" value="UniProtKB-SubCell"/>
</dbReference>
<gene>
    <name evidence="8" type="ORF">DQX05_21035</name>
    <name evidence="7" type="ORF">DQX05_22940</name>
</gene>
<evidence type="ECO:0000256" key="1">
    <source>
        <dbReference type="ARBA" id="ARBA00004651"/>
    </source>
</evidence>
<feature type="transmembrane region" description="Helical" evidence="6">
    <location>
        <begin position="33"/>
        <end position="54"/>
    </location>
</feature>
<organism evidence="7 9">
    <name type="scientific">Paenibacillus thiaminolyticus</name>
    <name type="common">Bacillus thiaminolyticus</name>
    <dbReference type="NCBI Taxonomy" id="49283"/>
    <lineage>
        <taxon>Bacteria</taxon>
        <taxon>Bacillati</taxon>
        <taxon>Bacillota</taxon>
        <taxon>Bacilli</taxon>
        <taxon>Bacillales</taxon>
        <taxon>Paenibacillaceae</taxon>
        <taxon>Paenibacillus</taxon>
    </lineage>
</organism>
<reference evidence="7 9" key="1">
    <citation type="submission" date="2018-09" db="EMBL/GenBank/DDBJ databases">
        <title>Paenibacillus SK2017-BO5.</title>
        <authorList>
            <person name="Piskunova J.V."/>
            <person name="Dubiley S.A."/>
            <person name="Severinov K.V."/>
        </authorList>
    </citation>
    <scope>NUCLEOTIDE SEQUENCE [LARGE SCALE GENOMIC DNA]</scope>
    <source>
        <strain evidence="7 9">BO5</strain>
    </source>
</reference>
<dbReference type="PANTHER" id="PTHR43370">
    <property type="entry name" value="SUGAR ABC TRANSPORTER INTEGRAL MEMBRANE PROTEIN-RELATED"/>
    <property type="match status" value="1"/>
</dbReference>
<keyword evidence="4 6" id="KW-1133">Transmembrane helix</keyword>
<comment type="caution">
    <text evidence="7">The sequence shown here is derived from an EMBL/GenBank/DDBJ whole genome shotgun (WGS) entry which is preliminary data.</text>
</comment>
<keyword evidence="5 6" id="KW-0472">Membrane</keyword>
<feature type="transmembrane region" description="Helical" evidence="6">
    <location>
        <begin position="6"/>
        <end position="26"/>
    </location>
</feature>
<dbReference type="CDD" id="cd06580">
    <property type="entry name" value="TM_PBP1_transp_TpRbsC_like"/>
    <property type="match status" value="1"/>
</dbReference>
<feature type="transmembrane region" description="Helical" evidence="6">
    <location>
        <begin position="202"/>
        <end position="223"/>
    </location>
</feature>
<keyword evidence="2" id="KW-1003">Cell membrane</keyword>
<dbReference type="EMBL" id="QYZD01000023">
    <property type="protein sequence ID" value="RJG21521.1"/>
    <property type="molecule type" value="Genomic_DNA"/>
</dbReference>
<protein>
    <submittedName>
        <fullName evidence="7">ABC transporter permease</fullName>
    </submittedName>
</protein>
<feature type="transmembrane region" description="Helical" evidence="6">
    <location>
        <begin position="282"/>
        <end position="300"/>
    </location>
</feature>
<evidence type="ECO:0000313" key="9">
    <source>
        <dbReference type="Proteomes" id="UP000266177"/>
    </source>
</evidence>
<feature type="transmembrane region" description="Helical" evidence="6">
    <location>
        <begin position="96"/>
        <end position="118"/>
    </location>
</feature>
<dbReference type="RefSeq" id="WP_119795440.1">
    <property type="nucleotide sequence ID" value="NZ_QYZD01000023.1"/>
</dbReference>
<dbReference type="GO" id="GO:0022857">
    <property type="term" value="F:transmembrane transporter activity"/>
    <property type="evidence" value="ECO:0007669"/>
    <property type="project" value="InterPro"/>
</dbReference>
<dbReference type="EMBL" id="QYZD01000028">
    <property type="protein sequence ID" value="RJG21033.1"/>
    <property type="molecule type" value="Genomic_DNA"/>
</dbReference>
<evidence type="ECO:0000256" key="5">
    <source>
        <dbReference type="ARBA" id="ARBA00023136"/>
    </source>
</evidence>
<keyword evidence="3 6" id="KW-0812">Transmembrane</keyword>
<proteinExistence type="predicted"/>
<evidence type="ECO:0000256" key="2">
    <source>
        <dbReference type="ARBA" id="ARBA00022475"/>
    </source>
</evidence>
<dbReference type="Proteomes" id="UP000266177">
    <property type="component" value="Unassembled WGS sequence"/>
</dbReference>
<dbReference type="AlphaFoldDB" id="A0A3A3GEC5"/>
<dbReference type="OrthoDB" id="9792579at2"/>
<evidence type="ECO:0000313" key="7">
    <source>
        <dbReference type="EMBL" id="RJG21033.1"/>
    </source>
</evidence>
<feature type="transmembrane region" description="Helical" evidence="6">
    <location>
        <begin position="66"/>
        <end position="89"/>
    </location>
</feature>
<dbReference type="InterPro" id="IPR001851">
    <property type="entry name" value="ABC_transp_permease"/>
</dbReference>